<evidence type="ECO:0000256" key="1">
    <source>
        <dbReference type="SAM" id="MobiDB-lite"/>
    </source>
</evidence>
<reference evidence="3" key="1">
    <citation type="submission" date="2021-08" db="EMBL/GenBank/DDBJ databases">
        <authorList>
            <person name="Stevens D.C."/>
        </authorList>
    </citation>
    <scope>NUCLEOTIDE SEQUENCE</scope>
    <source>
        <strain evidence="3">DSM 53165</strain>
    </source>
</reference>
<gene>
    <name evidence="3" type="ORF">K7C98_05805</name>
</gene>
<dbReference type="PROSITE" id="PS51257">
    <property type="entry name" value="PROKAR_LIPOPROTEIN"/>
    <property type="match status" value="1"/>
</dbReference>
<dbReference type="EMBL" id="JAIRAU010000001">
    <property type="protein sequence ID" value="MBZ5708761.1"/>
    <property type="molecule type" value="Genomic_DNA"/>
</dbReference>
<evidence type="ECO:0000313" key="3">
    <source>
        <dbReference type="EMBL" id="MBZ5708761.1"/>
    </source>
</evidence>
<keyword evidence="2" id="KW-0732">Signal</keyword>
<feature type="compositionally biased region" description="Low complexity" evidence="1">
    <location>
        <begin position="79"/>
        <end position="89"/>
    </location>
</feature>
<name>A0ABS7TKM7_9BACT</name>
<evidence type="ECO:0000256" key="2">
    <source>
        <dbReference type="SAM" id="SignalP"/>
    </source>
</evidence>
<dbReference type="Proteomes" id="UP001139031">
    <property type="component" value="Unassembled WGS sequence"/>
</dbReference>
<feature type="chain" id="PRO_5045482855" description="Lipoprotein" evidence="2">
    <location>
        <begin position="20"/>
        <end position="89"/>
    </location>
</feature>
<evidence type="ECO:0008006" key="5">
    <source>
        <dbReference type="Google" id="ProtNLM"/>
    </source>
</evidence>
<sequence length="89" mass="8816">MPTKSVLALLVACLVSACAGKSNPPPADEPRACTMDAKICPDGSAVGRTGPNCEFAPCPAAPEGEASETPPSETPPGETPADATTPPTP</sequence>
<keyword evidence="4" id="KW-1185">Reference proteome</keyword>
<feature type="region of interest" description="Disordered" evidence="1">
    <location>
        <begin position="57"/>
        <end position="89"/>
    </location>
</feature>
<proteinExistence type="predicted"/>
<dbReference type="RefSeq" id="WP_224190526.1">
    <property type="nucleotide sequence ID" value="NZ_JAIRAU010000001.1"/>
</dbReference>
<protein>
    <recommendedName>
        <fullName evidence="5">Lipoprotein</fullName>
    </recommendedName>
</protein>
<evidence type="ECO:0000313" key="4">
    <source>
        <dbReference type="Proteomes" id="UP001139031"/>
    </source>
</evidence>
<accession>A0ABS7TKM7</accession>
<organism evidence="3 4">
    <name type="scientific">Nannocystis pusilla</name>
    <dbReference type="NCBI Taxonomy" id="889268"/>
    <lineage>
        <taxon>Bacteria</taxon>
        <taxon>Pseudomonadati</taxon>
        <taxon>Myxococcota</taxon>
        <taxon>Polyangia</taxon>
        <taxon>Nannocystales</taxon>
        <taxon>Nannocystaceae</taxon>
        <taxon>Nannocystis</taxon>
    </lineage>
</organism>
<feature type="signal peptide" evidence="2">
    <location>
        <begin position="1"/>
        <end position="19"/>
    </location>
</feature>
<feature type="compositionally biased region" description="Low complexity" evidence="1">
    <location>
        <begin position="61"/>
        <end position="71"/>
    </location>
</feature>
<comment type="caution">
    <text evidence="3">The sequence shown here is derived from an EMBL/GenBank/DDBJ whole genome shotgun (WGS) entry which is preliminary data.</text>
</comment>